<evidence type="ECO:0000313" key="4">
    <source>
        <dbReference type="Proteomes" id="UP000232722"/>
    </source>
</evidence>
<protein>
    <submittedName>
        <fullName evidence="1">Uncharacterized protein</fullName>
    </submittedName>
</protein>
<organism evidence="1 4">
    <name type="scientific">Rhizophagus irregularis</name>
    <dbReference type="NCBI Taxonomy" id="588596"/>
    <lineage>
        <taxon>Eukaryota</taxon>
        <taxon>Fungi</taxon>
        <taxon>Fungi incertae sedis</taxon>
        <taxon>Mucoromycota</taxon>
        <taxon>Glomeromycotina</taxon>
        <taxon>Glomeromycetes</taxon>
        <taxon>Glomerales</taxon>
        <taxon>Glomeraceae</taxon>
        <taxon>Rhizophagus</taxon>
    </lineage>
</organism>
<dbReference type="EMBL" id="LLXH01000437">
    <property type="protein sequence ID" value="PKC66801.1"/>
    <property type="molecule type" value="Genomic_DNA"/>
</dbReference>
<dbReference type="VEuPathDB" id="FungiDB:RhiirA1_459252"/>
<evidence type="ECO:0000313" key="2">
    <source>
        <dbReference type="EMBL" id="PKC66801.1"/>
    </source>
</evidence>
<sequence length="106" mass="12388">MKVKAHSDDYFNDFDDRLANEERTVLPYSYISHLGIPDQNCTLWFNNSIIIGEIYGKLLKDCKLQTLRTSSITSFDKQIMIIIDFNNLIDWKYHRIGLNTTLSLVL</sequence>
<evidence type="ECO:0000313" key="1">
    <source>
        <dbReference type="EMBL" id="PKC07295.1"/>
    </source>
</evidence>
<comment type="caution">
    <text evidence="1">The sequence shown here is derived from an EMBL/GenBank/DDBJ whole genome shotgun (WGS) entry which is preliminary data.</text>
</comment>
<reference evidence="2 3" key="3">
    <citation type="submission" date="2017-10" db="EMBL/GenBank/DDBJ databases">
        <title>Extensive intraspecific genome diversity in a model arbuscular mycorrhizal fungus.</title>
        <authorList>
            <person name="Chen E.C.H."/>
            <person name="Morin E."/>
            <person name="Baudet D."/>
            <person name="Noel J."/>
            <person name="Ndikumana S."/>
            <person name="Charron P."/>
            <person name="St-Onge C."/>
            <person name="Giorgi J."/>
            <person name="Grigoriev I.V."/>
            <person name="Roux C."/>
            <person name="Martin F.M."/>
            <person name="Corradi N."/>
        </authorList>
    </citation>
    <scope>NUCLEOTIDE SEQUENCE [LARGE SCALE GENOMIC DNA]</scope>
    <source>
        <strain evidence="2 3">A1</strain>
    </source>
</reference>
<reference evidence="2 3" key="4">
    <citation type="submission" date="2017-10" db="EMBL/GenBank/DDBJ databases">
        <title>Genome analyses suggest a sexual origin of heterokaryosis in a supposedly ancient asexual fungus.</title>
        <authorList>
            <person name="Corradi N."/>
            <person name="Sedzielewska K."/>
            <person name="Noel J."/>
            <person name="Charron P."/>
            <person name="Farinelli L."/>
            <person name="Marton T."/>
            <person name="Kruger M."/>
            <person name="Pelin A."/>
            <person name="Brachmann A."/>
            <person name="Corradi N."/>
        </authorList>
    </citation>
    <scope>NUCLEOTIDE SEQUENCE [LARGE SCALE GENOMIC DNA]</scope>
    <source>
        <strain evidence="2 3">A1</strain>
    </source>
</reference>
<gene>
    <name evidence="2" type="ORF">RhiirA1_459252</name>
    <name evidence="1" type="ORF">RhiirA5_418411</name>
</gene>
<proteinExistence type="predicted"/>
<evidence type="ECO:0000313" key="3">
    <source>
        <dbReference type="Proteomes" id="UP000232688"/>
    </source>
</evidence>
<dbReference type="Proteomes" id="UP000232722">
    <property type="component" value="Unassembled WGS sequence"/>
</dbReference>
<dbReference type="AlphaFoldDB" id="A0A2N0PKD9"/>
<dbReference type="EMBL" id="LLXJ01000657">
    <property type="protein sequence ID" value="PKC07295.1"/>
    <property type="molecule type" value="Genomic_DNA"/>
</dbReference>
<accession>A0A2N0PKD9</accession>
<reference evidence="1 4" key="2">
    <citation type="submission" date="2017-09" db="EMBL/GenBank/DDBJ databases">
        <title>Extensive intraspecific genome diversity in a model arbuscular mycorrhizal fungus.</title>
        <authorList>
            <person name="Chen E.C."/>
            <person name="Morin E."/>
            <person name="Beaudet D."/>
            <person name="Noel J."/>
            <person name="Ndikumana S."/>
            <person name="Charron P."/>
            <person name="St-Onge C."/>
            <person name="Giorgi J."/>
            <person name="Grigoriev I.V."/>
            <person name="Roux C."/>
            <person name="Martin F.M."/>
            <person name="Corradi N."/>
        </authorList>
    </citation>
    <scope>NUCLEOTIDE SEQUENCE [LARGE SCALE GENOMIC DNA]</scope>
    <source>
        <strain evidence="1 4">A5</strain>
    </source>
</reference>
<reference evidence="1 4" key="1">
    <citation type="submission" date="2016-04" db="EMBL/GenBank/DDBJ databases">
        <title>Genome analyses suggest a sexual origin of heterokaryosis in a supposedly ancient asexual fungus.</title>
        <authorList>
            <person name="Ropars J."/>
            <person name="Sedzielewska K."/>
            <person name="Noel J."/>
            <person name="Charron P."/>
            <person name="Farinelli L."/>
            <person name="Marton T."/>
            <person name="Kruger M."/>
            <person name="Pelin A."/>
            <person name="Brachmann A."/>
            <person name="Corradi N."/>
        </authorList>
    </citation>
    <scope>NUCLEOTIDE SEQUENCE [LARGE SCALE GENOMIC DNA]</scope>
    <source>
        <strain evidence="1 4">A5</strain>
    </source>
</reference>
<dbReference type="Proteomes" id="UP000232688">
    <property type="component" value="Unassembled WGS sequence"/>
</dbReference>
<name>A0A2N0PKD9_9GLOM</name>